<dbReference type="Proteomes" id="UP001054837">
    <property type="component" value="Unassembled WGS sequence"/>
</dbReference>
<keyword evidence="2" id="KW-1185">Reference proteome</keyword>
<protein>
    <submittedName>
        <fullName evidence="1">Uncharacterized protein</fullName>
    </submittedName>
</protein>
<comment type="caution">
    <text evidence="1">The sequence shown here is derived from an EMBL/GenBank/DDBJ whole genome shotgun (WGS) entry which is preliminary data.</text>
</comment>
<reference evidence="1 2" key="1">
    <citation type="submission" date="2021-06" db="EMBL/GenBank/DDBJ databases">
        <title>Caerostris darwini draft genome.</title>
        <authorList>
            <person name="Kono N."/>
            <person name="Arakawa K."/>
        </authorList>
    </citation>
    <scope>NUCLEOTIDE SEQUENCE [LARGE SCALE GENOMIC DNA]</scope>
</reference>
<dbReference type="EMBL" id="BPLQ01011637">
    <property type="protein sequence ID" value="GIY59269.1"/>
    <property type="molecule type" value="Genomic_DNA"/>
</dbReference>
<evidence type="ECO:0000313" key="2">
    <source>
        <dbReference type="Proteomes" id="UP001054837"/>
    </source>
</evidence>
<proteinExistence type="predicted"/>
<gene>
    <name evidence="1" type="ORF">CDAR_481811</name>
</gene>
<organism evidence="1 2">
    <name type="scientific">Caerostris darwini</name>
    <dbReference type="NCBI Taxonomy" id="1538125"/>
    <lineage>
        <taxon>Eukaryota</taxon>
        <taxon>Metazoa</taxon>
        <taxon>Ecdysozoa</taxon>
        <taxon>Arthropoda</taxon>
        <taxon>Chelicerata</taxon>
        <taxon>Arachnida</taxon>
        <taxon>Araneae</taxon>
        <taxon>Araneomorphae</taxon>
        <taxon>Entelegynae</taxon>
        <taxon>Araneoidea</taxon>
        <taxon>Araneidae</taxon>
        <taxon>Caerostris</taxon>
    </lineage>
</organism>
<evidence type="ECO:0000313" key="1">
    <source>
        <dbReference type="EMBL" id="GIY59269.1"/>
    </source>
</evidence>
<sequence>MTNIKLKSLRIRPAISAINTQTRKYLQLDRIGAKAYNLDDKNPKLQGFNVGAIESSSTLVVSSQAPSDLCSTLNHVEFAMHLQFRWSLTHEAQNPPKSVSNAYSMGVAVSPQDTSQNAMEMGNFSSLQYTTEMPRISPKLLLRGYKGTMNSLVMSSFVQTSRNLFVLLSKSNGCIKDSLSTYMH</sequence>
<dbReference type="AlphaFoldDB" id="A0AAV4UNY6"/>
<accession>A0AAV4UNY6</accession>
<name>A0AAV4UNY6_9ARAC</name>